<organism evidence="1 2">
    <name type="scientific">Octopus vulgaris</name>
    <name type="common">Common octopus</name>
    <dbReference type="NCBI Taxonomy" id="6645"/>
    <lineage>
        <taxon>Eukaryota</taxon>
        <taxon>Metazoa</taxon>
        <taxon>Spiralia</taxon>
        <taxon>Lophotrochozoa</taxon>
        <taxon>Mollusca</taxon>
        <taxon>Cephalopoda</taxon>
        <taxon>Coleoidea</taxon>
        <taxon>Octopodiformes</taxon>
        <taxon>Octopoda</taxon>
        <taxon>Incirrata</taxon>
        <taxon>Octopodidae</taxon>
        <taxon>Octopus</taxon>
    </lineage>
</organism>
<proteinExistence type="predicted"/>
<dbReference type="AlphaFoldDB" id="A0AA36AWC2"/>
<reference evidence="1" key="1">
    <citation type="submission" date="2023-08" db="EMBL/GenBank/DDBJ databases">
        <authorList>
            <person name="Alioto T."/>
            <person name="Alioto T."/>
            <person name="Gomez Garrido J."/>
        </authorList>
    </citation>
    <scope>NUCLEOTIDE SEQUENCE</scope>
</reference>
<accession>A0AA36AWC2</accession>
<evidence type="ECO:0000313" key="1">
    <source>
        <dbReference type="EMBL" id="CAI9723528.1"/>
    </source>
</evidence>
<keyword evidence="2" id="KW-1185">Reference proteome</keyword>
<gene>
    <name evidence="1" type="ORF">OCTVUL_1B014465</name>
</gene>
<dbReference type="EMBL" id="OX597818">
    <property type="protein sequence ID" value="CAI9723528.1"/>
    <property type="molecule type" value="Genomic_DNA"/>
</dbReference>
<dbReference type="Proteomes" id="UP001162480">
    <property type="component" value="Chromosome 5"/>
</dbReference>
<protein>
    <submittedName>
        <fullName evidence="1">Uncharacterized protein</fullName>
    </submittedName>
</protein>
<evidence type="ECO:0000313" key="2">
    <source>
        <dbReference type="Proteomes" id="UP001162480"/>
    </source>
</evidence>
<sequence length="73" mass="7514">MGENGNKLGEICHGVCRKSAVDMFKFSVSFYSVGDVSGDSGGRSICCGISNIISGSSNCESGSESTVVQGKQQ</sequence>
<name>A0AA36AWC2_OCTVU</name>